<dbReference type="RefSeq" id="WP_093086356.1">
    <property type="nucleotide sequence ID" value="NZ_FNBE01000012.1"/>
</dbReference>
<accession>A0A1G7UD42</accession>
<gene>
    <name evidence="3" type="ORF">SAMN05216377_1129</name>
</gene>
<keyword evidence="2" id="KW-0472">Membrane</keyword>
<organism evidence="3 4">
    <name type="scientific">Pseudonocardia oroxyli</name>
    <dbReference type="NCBI Taxonomy" id="366584"/>
    <lineage>
        <taxon>Bacteria</taxon>
        <taxon>Bacillati</taxon>
        <taxon>Actinomycetota</taxon>
        <taxon>Actinomycetes</taxon>
        <taxon>Pseudonocardiales</taxon>
        <taxon>Pseudonocardiaceae</taxon>
        <taxon>Pseudonocardia</taxon>
    </lineage>
</organism>
<feature type="transmembrane region" description="Helical" evidence="2">
    <location>
        <begin position="149"/>
        <end position="168"/>
    </location>
</feature>
<feature type="region of interest" description="Disordered" evidence="1">
    <location>
        <begin position="1"/>
        <end position="59"/>
    </location>
</feature>
<protein>
    <submittedName>
        <fullName evidence="3">4-amino-4-deoxy-L-arabinose transferase</fullName>
    </submittedName>
</protein>
<evidence type="ECO:0000313" key="4">
    <source>
        <dbReference type="Proteomes" id="UP000198967"/>
    </source>
</evidence>
<name>A0A1G7UD42_PSEOR</name>
<feature type="transmembrane region" description="Helical" evidence="2">
    <location>
        <begin position="294"/>
        <end position="325"/>
    </location>
</feature>
<evidence type="ECO:0000256" key="2">
    <source>
        <dbReference type="SAM" id="Phobius"/>
    </source>
</evidence>
<keyword evidence="4" id="KW-1185">Reference proteome</keyword>
<dbReference type="OrthoDB" id="5056808at2"/>
<dbReference type="STRING" id="366584.SAMN05216377_1129"/>
<dbReference type="Proteomes" id="UP000198967">
    <property type="component" value="Unassembled WGS sequence"/>
</dbReference>
<proteinExistence type="predicted"/>
<feature type="transmembrane region" description="Helical" evidence="2">
    <location>
        <begin position="212"/>
        <end position="233"/>
    </location>
</feature>
<dbReference type="GO" id="GO:0016740">
    <property type="term" value="F:transferase activity"/>
    <property type="evidence" value="ECO:0007669"/>
    <property type="project" value="UniProtKB-KW"/>
</dbReference>
<dbReference type="EMBL" id="FNBE01000012">
    <property type="protein sequence ID" value="SDG45383.1"/>
    <property type="molecule type" value="Genomic_DNA"/>
</dbReference>
<keyword evidence="2" id="KW-1133">Transmembrane helix</keyword>
<reference evidence="3 4" key="1">
    <citation type="submission" date="2016-10" db="EMBL/GenBank/DDBJ databases">
        <authorList>
            <person name="de Groot N.N."/>
        </authorList>
    </citation>
    <scope>NUCLEOTIDE SEQUENCE [LARGE SCALE GENOMIC DNA]</scope>
    <source>
        <strain evidence="3 4">CGMCC 4.3143</strain>
    </source>
</reference>
<feature type="transmembrane region" description="Helical" evidence="2">
    <location>
        <begin position="389"/>
        <end position="405"/>
    </location>
</feature>
<feature type="transmembrane region" description="Helical" evidence="2">
    <location>
        <begin position="332"/>
        <end position="355"/>
    </location>
</feature>
<dbReference type="AlphaFoldDB" id="A0A1G7UD42"/>
<feature type="compositionally biased region" description="Basic and acidic residues" evidence="1">
    <location>
        <begin position="46"/>
        <end position="57"/>
    </location>
</feature>
<evidence type="ECO:0000313" key="3">
    <source>
        <dbReference type="EMBL" id="SDG45383.1"/>
    </source>
</evidence>
<feature type="transmembrane region" description="Helical" evidence="2">
    <location>
        <begin position="417"/>
        <end position="436"/>
    </location>
</feature>
<sequence>MPDRAAPTDGLRADPGVGSGGGRSAAVTLRPTIPAPRTSDPAPPAPDDRPTLFRDPDTGALRVRVTDGRAGLPRHASRALEAPTGPFATVQTEPIPTIRAVPAPEPTRAPTPLLESARAERARTVEPETSAIAVQEASTAAPRAGRWELWVSGLVLAALSGMVLTWPFRGDQAVFAAIGRQILHGQTLYVDLWDVKQPGIFLWYGLFGFGEIGMRALDVVMAFGFGATVWALLRRRTESARLRRLLPVLATGTLLLAAGPGDFGQLEMLCLVPAVGAFAFVAATPGPEIAFRRIVLAGLCVGIIGVFKLLLAAVAGVALLVYLGFALRRHRIAAGVVLTATALVPVLAVVAWLAAQGALRETLHVWIVEAAQMGAAPGSRSPARVAEGLGRYLAWMFPVVVLAAWRSATAWRRRDALDLAMIAFVLLDVVAIATQFAWWYQWYFASAPLVVLALRQLDVVRCRPRTAVVLGLVCLPMLAHAGSWALPTVLDGGGLTAASRERIDERVADYSTIRAELAAADVQPTDSLYVLGDPLYNRLSGTPLTVRFDGWAYDLMSDDQWSEVAREVAAVHPSVIMVSTDAAGWVTDRGPQVREVLDRDYVQYRTSDEGTWYRLRS</sequence>
<feature type="transmembrane region" description="Helical" evidence="2">
    <location>
        <begin position="245"/>
        <end position="263"/>
    </location>
</feature>
<evidence type="ECO:0000256" key="1">
    <source>
        <dbReference type="SAM" id="MobiDB-lite"/>
    </source>
</evidence>
<keyword evidence="3" id="KW-0808">Transferase</keyword>
<keyword evidence="2" id="KW-0812">Transmembrane</keyword>